<protein>
    <submittedName>
        <fullName evidence="1">Uncharacterized protein</fullName>
    </submittedName>
</protein>
<organism evidence="1 2">
    <name type="scientific">Dreissena polymorpha</name>
    <name type="common">Zebra mussel</name>
    <name type="synonym">Mytilus polymorpha</name>
    <dbReference type="NCBI Taxonomy" id="45954"/>
    <lineage>
        <taxon>Eukaryota</taxon>
        <taxon>Metazoa</taxon>
        <taxon>Spiralia</taxon>
        <taxon>Lophotrochozoa</taxon>
        <taxon>Mollusca</taxon>
        <taxon>Bivalvia</taxon>
        <taxon>Autobranchia</taxon>
        <taxon>Heteroconchia</taxon>
        <taxon>Euheterodonta</taxon>
        <taxon>Imparidentia</taxon>
        <taxon>Neoheterodontei</taxon>
        <taxon>Myida</taxon>
        <taxon>Dreissenoidea</taxon>
        <taxon>Dreissenidae</taxon>
        <taxon>Dreissena</taxon>
    </lineage>
</organism>
<dbReference type="Proteomes" id="UP000828390">
    <property type="component" value="Unassembled WGS sequence"/>
</dbReference>
<proteinExistence type="predicted"/>
<reference evidence="1" key="1">
    <citation type="journal article" date="2019" name="bioRxiv">
        <title>The Genome of the Zebra Mussel, Dreissena polymorpha: A Resource for Invasive Species Research.</title>
        <authorList>
            <person name="McCartney M.A."/>
            <person name="Auch B."/>
            <person name="Kono T."/>
            <person name="Mallez S."/>
            <person name="Zhang Y."/>
            <person name="Obille A."/>
            <person name="Becker A."/>
            <person name="Abrahante J.E."/>
            <person name="Garbe J."/>
            <person name="Badalamenti J.P."/>
            <person name="Herman A."/>
            <person name="Mangelson H."/>
            <person name="Liachko I."/>
            <person name="Sullivan S."/>
            <person name="Sone E.D."/>
            <person name="Koren S."/>
            <person name="Silverstein K.A.T."/>
            <person name="Beckman K.B."/>
            <person name="Gohl D.M."/>
        </authorList>
    </citation>
    <scope>NUCLEOTIDE SEQUENCE</scope>
    <source>
        <strain evidence="1">Duluth1</strain>
        <tissue evidence="1">Whole animal</tissue>
    </source>
</reference>
<dbReference type="EMBL" id="JAIWYP010000012">
    <property type="protein sequence ID" value="KAH3725353.1"/>
    <property type="molecule type" value="Genomic_DNA"/>
</dbReference>
<accession>A0A9D4HQ11</accession>
<evidence type="ECO:0000313" key="1">
    <source>
        <dbReference type="EMBL" id="KAH3725353.1"/>
    </source>
</evidence>
<name>A0A9D4HQ11_DREPO</name>
<evidence type="ECO:0000313" key="2">
    <source>
        <dbReference type="Proteomes" id="UP000828390"/>
    </source>
</evidence>
<reference evidence="1" key="2">
    <citation type="submission" date="2020-11" db="EMBL/GenBank/DDBJ databases">
        <authorList>
            <person name="McCartney M.A."/>
            <person name="Auch B."/>
            <person name="Kono T."/>
            <person name="Mallez S."/>
            <person name="Becker A."/>
            <person name="Gohl D.M."/>
            <person name="Silverstein K.A.T."/>
            <person name="Koren S."/>
            <person name="Bechman K.B."/>
            <person name="Herman A."/>
            <person name="Abrahante J.E."/>
            <person name="Garbe J."/>
        </authorList>
    </citation>
    <scope>NUCLEOTIDE SEQUENCE</scope>
    <source>
        <strain evidence="1">Duluth1</strain>
        <tissue evidence="1">Whole animal</tissue>
    </source>
</reference>
<gene>
    <name evidence="1" type="ORF">DPMN_051187</name>
</gene>
<comment type="caution">
    <text evidence="1">The sequence shown here is derived from an EMBL/GenBank/DDBJ whole genome shotgun (WGS) entry which is preliminary data.</text>
</comment>
<dbReference type="AlphaFoldDB" id="A0A9D4HQ11"/>
<keyword evidence="2" id="KW-1185">Reference proteome</keyword>
<sequence>MVAMFFDGLGPVTNKIIHIEKTAPLPESHIFQPILTIFELVHDINKTNIQTKFHDWETIHGRNTATPPGGHVFQPTRTINVTSSKSVEFHEDRTRNAFTRQRFTTDTGLSHFTMRTKVLM</sequence>